<keyword evidence="5" id="KW-0539">Nucleus</keyword>
<proteinExistence type="predicted"/>
<dbReference type="PANTHER" id="PTHR15180">
    <property type="entry name" value="GENERAL TRANSCRIPTION FACTOR 3C POLYPEPTIDE 1"/>
    <property type="match status" value="1"/>
</dbReference>
<feature type="compositionally biased region" description="Acidic residues" evidence="6">
    <location>
        <begin position="1052"/>
        <end position="1062"/>
    </location>
</feature>
<reference evidence="9" key="1">
    <citation type="journal article" date="2023" name="Mol. Phylogenet. Evol.">
        <title>Genome-scale phylogeny and comparative genomics of the fungal order Sordariales.</title>
        <authorList>
            <person name="Hensen N."/>
            <person name="Bonometti L."/>
            <person name="Westerberg I."/>
            <person name="Brannstrom I.O."/>
            <person name="Guillou S."/>
            <person name="Cros-Aarteil S."/>
            <person name="Calhoun S."/>
            <person name="Haridas S."/>
            <person name="Kuo A."/>
            <person name="Mondo S."/>
            <person name="Pangilinan J."/>
            <person name="Riley R."/>
            <person name="LaButti K."/>
            <person name="Andreopoulos B."/>
            <person name="Lipzen A."/>
            <person name="Chen C."/>
            <person name="Yan M."/>
            <person name="Daum C."/>
            <person name="Ng V."/>
            <person name="Clum A."/>
            <person name="Steindorff A."/>
            <person name="Ohm R.A."/>
            <person name="Martin F."/>
            <person name="Silar P."/>
            <person name="Natvig D.O."/>
            <person name="Lalanne C."/>
            <person name="Gautier V."/>
            <person name="Ament-Velasquez S.L."/>
            <person name="Kruys A."/>
            <person name="Hutchinson M.I."/>
            <person name="Powell A.J."/>
            <person name="Barry K."/>
            <person name="Miller A.N."/>
            <person name="Grigoriev I.V."/>
            <person name="Debuchy R."/>
            <person name="Gladieux P."/>
            <person name="Hiltunen Thoren M."/>
            <person name="Johannesson H."/>
        </authorList>
    </citation>
    <scope>NUCLEOTIDE SEQUENCE</scope>
    <source>
        <strain evidence="9">CBS 314.62</strain>
    </source>
</reference>
<name>A0AAE1CAG3_9PEZI</name>
<feature type="domain" description="B-block binding subunit of TFIIIC" evidence="7">
    <location>
        <begin position="175"/>
        <end position="241"/>
    </location>
</feature>
<feature type="region of interest" description="Disordered" evidence="6">
    <location>
        <begin position="1216"/>
        <end position="1242"/>
    </location>
</feature>
<comment type="subcellular location">
    <subcellularLocation>
        <location evidence="1">Nucleus</location>
    </subcellularLocation>
</comment>
<organism evidence="9 10">
    <name type="scientific">Podospora appendiculata</name>
    <dbReference type="NCBI Taxonomy" id="314037"/>
    <lineage>
        <taxon>Eukaryota</taxon>
        <taxon>Fungi</taxon>
        <taxon>Dikarya</taxon>
        <taxon>Ascomycota</taxon>
        <taxon>Pezizomycotina</taxon>
        <taxon>Sordariomycetes</taxon>
        <taxon>Sordariomycetidae</taxon>
        <taxon>Sordariales</taxon>
        <taxon>Podosporaceae</taxon>
        <taxon>Podospora</taxon>
    </lineage>
</organism>
<dbReference type="GO" id="GO:0042791">
    <property type="term" value="P:5S class rRNA transcription by RNA polymerase III"/>
    <property type="evidence" value="ECO:0007669"/>
    <property type="project" value="TreeGrafter"/>
</dbReference>
<gene>
    <name evidence="9" type="ORF">B0T22DRAFT_492391</name>
</gene>
<evidence type="ECO:0000256" key="4">
    <source>
        <dbReference type="ARBA" id="ARBA00023163"/>
    </source>
</evidence>
<evidence type="ECO:0000256" key="1">
    <source>
        <dbReference type="ARBA" id="ARBA00004123"/>
    </source>
</evidence>
<dbReference type="InterPro" id="IPR007309">
    <property type="entry name" value="TFIIIC_Bblock-bd"/>
</dbReference>
<dbReference type="PANTHER" id="PTHR15180:SF1">
    <property type="entry name" value="GENERAL TRANSCRIPTION FACTOR 3C POLYPEPTIDE 1"/>
    <property type="match status" value="1"/>
</dbReference>
<feature type="compositionally biased region" description="Basic and acidic residues" evidence="6">
    <location>
        <begin position="1693"/>
        <end position="1703"/>
    </location>
</feature>
<feature type="region of interest" description="Disordered" evidence="6">
    <location>
        <begin position="1654"/>
        <end position="1705"/>
    </location>
</feature>
<reference evidence="9" key="2">
    <citation type="submission" date="2023-06" db="EMBL/GenBank/DDBJ databases">
        <authorList>
            <consortium name="Lawrence Berkeley National Laboratory"/>
            <person name="Haridas S."/>
            <person name="Hensen N."/>
            <person name="Bonometti L."/>
            <person name="Westerberg I."/>
            <person name="Brannstrom I.O."/>
            <person name="Guillou S."/>
            <person name="Cros-Aarteil S."/>
            <person name="Calhoun S."/>
            <person name="Kuo A."/>
            <person name="Mondo S."/>
            <person name="Pangilinan J."/>
            <person name="Riley R."/>
            <person name="Labutti K."/>
            <person name="Andreopoulos B."/>
            <person name="Lipzen A."/>
            <person name="Chen C."/>
            <person name="Yanf M."/>
            <person name="Daum C."/>
            <person name="Ng V."/>
            <person name="Clum A."/>
            <person name="Steindorff A."/>
            <person name="Ohm R."/>
            <person name="Martin F."/>
            <person name="Silar P."/>
            <person name="Natvig D."/>
            <person name="Lalanne C."/>
            <person name="Gautier V."/>
            <person name="Ament-Velasquez S.L."/>
            <person name="Kruys A."/>
            <person name="Hutchinson M.I."/>
            <person name="Powell A.J."/>
            <person name="Barry K."/>
            <person name="Miller A.N."/>
            <person name="Grigoriev I.V."/>
            <person name="Debuchy R."/>
            <person name="Gladieux P."/>
            <person name="Thoren M.H."/>
            <person name="Johannesson H."/>
        </authorList>
    </citation>
    <scope>NUCLEOTIDE SEQUENCE</scope>
    <source>
        <strain evidence="9">CBS 314.62</strain>
    </source>
</reference>
<evidence type="ECO:0000256" key="2">
    <source>
        <dbReference type="ARBA" id="ARBA00022553"/>
    </source>
</evidence>
<feature type="compositionally biased region" description="Basic and acidic residues" evidence="6">
    <location>
        <begin position="1027"/>
        <end position="1041"/>
    </location>
</feature>
<feature type="compositionally biased region" description="Basic and acidic residues" evidence="6">
    <location>
        <begin position="1188"/>
        <end position="1198"/>
    </location>
</feature>
<dbReference type="GO" id="GO:0006384">
    <property type="term" value="P:transcription initiation at RNA polymerase III promoter"/>
    <property type="evidence" value="ECO:0007669"/>
    <property type="project" value="InterPro"/>
</dbReference>
<sequence length="2435" mass="269941">MNGAGLEVLLEGLVPDIAYSGEKGVSVLELLKIVRKYHRSAGLEDASPEGDVTGGPSEPTPDGDLESSFTEAELNSARWAWDWLRSRPQILIGGNKRWNRLELSEVLALPEAEPAQAVVVDGPEASARGTAATPQKNDQKSKKVLTTRPRIHPSEDLVWQTLTRHGVDYKRVPVLEWKCLLGIASVKGEGILQSDLRRLVDQDKRSLPKRTDSLAKKGYIAKRTIVVQKMKTSKLWLIDFAPPILESESGGLDLSKETLTKDLEPVAWHTRWTGNNIDMEAFGKTFVAIIKAWGVIRYSDLRYKMGVGGKQWQMKTLSKNSQRFVDMGVLKYTAASFPGTRKVFKDCLKFVRDPRPEEWEKFLATGKKTSQYSDATRHREPKPNALALYGKSSGQTEESKDESGKKPRRIFPGWIPEKPLAQNVFEVIRSAGPEGASNPQVSVATVGYGFRRYMASHLTKVAETQQPPHLKKFQIVSRLVRKGKTSAYMFSVQEPEAASKVPDADVTTEQTEGALITQYGSSSSTGADAYGFGSIRTKAFSSKPNTTLSDLARLARKPRAKRKHLFSSKAEKMADGDDVSMVDAGMEPVQPETPVRKDPALEPTTEEIDQEHNEDEEDNEPVQSRRGRQPRQRPGGDNEDDQGTAEGVVDEKPLPVESEPATIEVIMREPSPKITELLPGKPPGAYIGIPGSLNPIPKKKGRPKQSFVIIIKSEKLKRLKLLDPTDATDQGQSSGDAGPEDAEPPRVLLDVRYHGIPGQLELSHADRALTFVRTAGRAAKQPLTIGIDSVIGDLSIRNVPGGDDKCLIFVTGETEEVNTSSSYTFSFDANEENQRNALAIQQEVIKLKPGQAVGDVIIAVPSTPSGDLEEATPPRSGATRGRGRGRGRGGRGGGGRGRKGQPSGGGARVWKCDLCGGTWKNDIGLKYHLTKGQTECNPNFDPAELLERSRRKRKLSPAPPPPNAAAASDADGETPSKRLRQLQNTPRTDRPPAPPRPRVRRALRPRQDPGFAFRGFTVEDAADLADETPRGKSAREQEKTKRPTGMGMSYLVDDDEDDDEPPESSIALQDPDQMDMDDTNQVHDGLDLIAQGKSKNGVGAGSEIATVDGLAQTKPVSQALSAKKAIISARVPSRDVTNGGTPEKKARTGPTSGQPGKLLDPLHRREAEYIEGEERALTSQEAQQTARSEPKMRADDTAVSKPLSGESVLIEDDEEMLDDSADEETSSQHDRASTIKPFKPSTDYDRMATEAKKRTAQAFDIISYLLDSNCGVFPGDKALFYALTKVFLQEFRNQIPPTWNNCYSAIKAMEARKHATLHTHMLKTERGRLVTFSMLVKAGVDPAGMIPTFMKQKMRDTYPCLYIPTAFSPTKEELLLLQELDNPQKATKVNANGQKFRSRRKIDEVEVFNAPYYTQNASNTPSASDPLRARHSEQPMNAGARKRSALDELPGSPLAKRARVSALESNMRDKESGDAEARRDNSDFMDQDSDYAPSDYEEILPPPRVAQNSLDHKHNGNSEAHHNREISHSAAMFAPKMRRSKKTATAEAKRKAKAKPKPNRQQVLDGNGLLNGEPTSVIEAIKAYGLLPVKSGKRGAPKAMPQLKKMLKLPAQLGRARNPGLASLPSFFFKNDPLAQTQSEFRFLLPNTLLEGAVGESEDESEQESSSHSSTPAATPVLLPQTSGDEPELLAEDDSREKGDDQHGFAPLTVLNANSRGSWNDLGSDFFETHRDKSLSIQGWMPSRRYFLSQNLPHSALEMTQRAPVGNWKTTKFLDRNWGRFCSVVQRCLNWEFSMAGTALLTSGSVAPDYIYINVSPSEGRSKMKPATTLQWPDETQFTLETLPYGDLDDEVDDDDDLVSADDNRGWNTGNLAEPRPFKKRRVTTKVPQRKTGVGGRPTKFKLQAIKTGRELTAYPISPDDFLRIPGDEKEELDWTSENTRLTSFIVVTTLLGGVDRVVDWGLMMRLYPDLTLSQLRHAWCALKKDRQSTIISLTDKFRHSFIKAYAANELPPIDFNNTAAYDWKALIKWTEALDEFERVDLPASRNFLESEYALSDIKFENREWRESYYHVQRSVFNRFQDATSEALSMPIDKDNRKDPRVTLDSQLVVGMSWTRSLSVTPVDRYSVDIILRKRNNLFPGLTKSEITDIILKGIDQLQRDGVISKSTAKWSNGRRWRFNNRVPETLEKVAHEDRLSQAVAFKKELDDAFSAGETKKRVTYITNDGMIMALLNMQAYGRVRIETTGQPNVPMGHEPGNYETRKYPKKYLHFRIDVAPTDKYLYNDSDEIAELRRRVDAAPPPNAGPEGAIPVWCDVLGRVDPKRWVTYLSAVLVTIASRGAMPADELVKTIKPVIMLFEVELIMDWAAKLGILEPQLDGAALAAMEWWWLTVQVQKDRAEAPKPRKALPSGRRVAGAPDREAAAVPAGKAAGGEE</sequence>
<feature type="region of interest" description="Disordered" evidence="6">
    <location>
        <begin position="550"/>
        <end position="662"/>
    </location>
</feature>
<accession>A0AAE1CAG3</accession>
<keyword evidence="4" id="KW-0804">Transcription</keyword>
<feature type="region of interest" description="Disordered" evidence="6">
    <location>
        <begin position="1131"/>
        <end position="1159"/>
    </location>
</feature>
<feature type="region of interest" description="Disordered" evidence="6">
    <location>
        <begin position="1172"/>
        <end position="1203"/>
    </location>
</feature>
<feature type="compositionally biased region" description="Acidic residues" evidence="6">
    <location>
        <begin position="604"/>
        <end position="620"/>
    </location>
</feature>
<evidence type="ECO:0000259" key="8">
    <source>
        <dbReference type="Pfam" id="PF20222"/>
    </source>
</evidence>
<keyword evidence="2" id="KW-0597">Phosphoprotein</keyword>
<protein>
    <submittedName>
        <fullName evidence="9">Uncharacterized protein</fullName>
    </submittedName>
</protein>
<feature type="region of interest" description="Disordered" evidence="6">
    <location>
        <begin position="2397"/>
        <end position="2435"/>
    </location>
</feature>
<feature type="compositionally biased region" description="Acidic residues" evidence="6">
    <location>
        <begin position="1216"/>
        <end position="1225"/>
    </location>
</feature>
<evidence type="ECO:0000256" key="6">
    <source>
        <dbReference type="SAM" id="MobiDB-lite"/>
    </source>
</evidence>
<dbReference type="EMBL" id="JAULSO010000003">
    <property type="protein sequence ID" value="KAK3685490.1"/>
    <property type="molecule type" value="Genomic_DNA"/>
</dbReference>
<feature type="domain" description="Transcription factor tau subunit sfc3/Tfc3 C-terminal" evidence="8">
    <location>
        <begin position="1933"/>
        <end position="2348"/>
    </location>
</feature>
<feature type="compositionally biased region" description="Basic and acidic residues" evidence="6">
    <location>
        <begin position="1510"/>
        <end position="1527"/>
    </location>
</feature>
<keyword evidence="10" id="KW-1185">Reference proteome</keyword>
<feature type="region of interest" description="Disordered" evidence="6">
    <location>
        <begin position="370"/>
        <end position="412"/>
    </location>
</feature>
<dbReference type="InterPro" id="IPR046488">
    <property type="entry name" value="Sfc3/Tfc3_C"/>
</dbReference>
<feature type="compositionally biased region" description="Basic and acidic residues" evidence="6">
    <location>
        <begin position="1466"/>
        <end position="1482"/>
    </location>
</feature>
<feature type="region of interest" description="Disordered" evidence="6">
    <location>
        <begin position="862"/>
        <end position="907"/>
    </location>
</feature>
<evidence type="ECO:0000259" key="7">
    <source>
        <dbReference type="Pfam" id="PF04182"/>
    </source>
</evidence>
<dbReference type="GO" id="GO:0005634">
    <property type="term" value="C:nucleus"/>
    <property type="evidence" value="ECO:0007669"/>
    <property type="project" value="UniProtKB-SubCell"/>
</dbReference>
<feature type="compositionally biased region" description="Polar residues" evidence="6">
    <location>
        <begin position="1177"/>
        <end position="1187"/>
    </location>
</feature>
<feature type="compositionally biased region" description="Polar residues" evidence="6">
    <location>
        <begin position="1413"/>
        <end position="1423"/>
    </location>
</feature>
<dbReference type="Pfam" id="PF20222">
    <property type="entry name" value="DUF6581"/>
    <property type="match status" value="1"/>
</dbReference>
<feature type="region of interest" description="Disordered" evidence="6">
    <location>
        <begin position="721"/>
        <end position="744"/>
    </location>
</feature>
<evidence type="ECO:0000256" key="3">
    <source>
        <dbReference type="ARBA" id="ARBA00023125"/>
    </source>
</evidence>
<keyword evidence="3" id="KW-0238">DNA-binding</keyword>
<dbReference type="Pfam" id="PF04182">
    <property type="entry name" value="B-block_TFIIIC"/>
    <property type="match status" value="1"/>
</dbReference>
<evidence type="ECO:0000256" key="5">
    <source>
        <dbReference type="ARBA" id="ARBA00023242"/>
    </source>
</evidence>
<feature type="region of interest" description="Disordered" evidence="6">
    <location>
        <begin position="1413"/>
        <end position="1572"/>
    </location>
</feature>
<feature type="compositionally biased region" description="Basic residues" evidence="6">
    <location>
        <begin position="554"/>
        <end position="566"/>
    </location>
</feature>
<evidence type="ECO:0000313" key="10">
    <source>
        <dbReference type="Proteomes" id="UP001270362"/>
    </source>
</evidence>
<dbReference type="InterPro" id="IPR044210">
    <property type="entry name" value="Tfc3-like"/>
</dbReference>
<comment type="caution">
    <text evidence="9">The sequence shown here is derived from an EMBL/GenBank/DDBJ whole genome shotgun (WGS) entry which is preliminary data.</text>
</comment>
<feature type="region of interest" description="Disordered" evidence="6">
    <location>
        <begin position="950"/>
        <end position="1080"/>
    </location>
</feature>
<dbReference type="GO" id="GO:0003677">
    <property type="term" value="F:DNA binding"/>
    <property type="evidence" value="ECO:0007669"/>
    <property type="project" value="UniProtKB-KW"/>
</dbReference>
<dbReference type="GO" id="GO:0000127">
    <property type="term" value="C:transcription factor TFIIIC complex"/>
    <property type="evidence" value="ECO:0007669"/>
    <property type="project" value="InterPro"/>
</dbReference>
<dbReference type="Proteomes" id="UP001270362">
    <property type="component" value="Unassembled WGS sequence"/>
</dbReference>
<evidence type="ECO:0000313" key="9">
    <source>
        <dbReference type="EMBL" id="KAK3685490.1"/>
    </source>
</evidence>
<feature type="region of interest" description="Disordered" evidence="6">
    <location>
        <begin position="44"/>
        <end position="68"/>
    </location>
</feature>